<comment type="caution">
    <text evidence="4">The sequence shown here is derived from an EMBL/GenBank/DDBJ whole genome shotgun (WGS) entry which is preliminary data.</text>
</comment>
<dbReference type="PANTHER" id="PTHR12818">
    <property type="entry name" value="TRNA (ADENINE(37)-N6)-METHYLTRANSFERASE"/>
    <property type="match status" value="1"/>
</dbReference>
<dbReference type="CDD" id="cd09281">
    <property type="entry name" value="UPF0066"/>
    <property type="match status" value="1"/>
</dbReference>
<dbReference type="Proteomes" id="UP000005273">
    <property type="component" value="Unassembled WGS sequence"/>
</dbReference>
<evidence type="ECO:0000256" key="2">
    <source>
        <dbReference type="ARBA" id="ARBA00033753"/>
    </source>
</evidence>
<keyword evidence="5" id="KW-1185">Reference proteome</keyword>
<keyword evidence="1" id="KW-0949">S-adenosyl-L-methionine</keyword>
<evidence type="ECO:0000313" key="4">
    <source>
        <dbReference type="EMBL" id="KRT35423.1"/>
    </source>
</evidence>
<proteinExistence type="inferred from homology"/>
<dbReference type="RefSeq" id="WP_057940729.1">
    <property type="nucleotide sequence ID" value="NZ_ACJX03000001.1"/>
</dbReference>
<sequence length="143" mass="16089">MSGLWEISPIGKVLSSIKEPVKPDLFHNVRCSVEIYPEFKEGLLGLEEEREVLVMFLFHLNIEKSPLLVHPRGDTSRPLRGVFATCSPTRPNSIGTNRCRLIALRNSYIDLIGLEAIDGTPVIDIKPFSCLDPRYDAKVEDLI</sequence>
<dbReference type="SUPFAM" id="SSF118196">
    <property type="entry name" value="YaeB-like"/>
    <property type="match status" value="1"/>
</dbReference>
<feature type="domain" description="TsaA-like" evidence="3">
    <location>
        <begin position="7"/>
        <end position="137"/>
    </location>
</feature>
<dbReference type="PANTHER" id="PTHR12818:SF0">
    <property type="entry name" value="TRNA (ADENINE(37)-N6)-METHYLTRANSFERASE"/>
    <property type="match status" value="1"/>
</dbReference>
<dbReference type="PROSITE" id="PS51668">
    <property type="entry name" value="TSAA_2"/>
    <property type="match status" value="1"/>
</dbReference>
<accession>A0A0T5XAM4</accession>
<dbReference type="AlphaFoldDB" id="A0A0T5XAM4"/>
<evidence type="ECO:0000256" key="1">
    <source>
        <dbReference type="ARBA" id="ARBA00022691"/>
    </source>
</evidence>
<dbReference type="Pfam" id="PF01980">
    <property type="entry name" value="TrmO_N"/>
    <property type="match status" value="1"/>
</dbReference>
<protein>
    <submittedName>
        <fullName evidence="4">Methyltransferase, YaeB family</fullName>
    </submittedName>
</protein>
<keyword evidence="4" id="KW-0808">Transferase</keyword>
<dbReference type="Gene3D" id="2.40.30.70">
    <property type="entry name" value="YaeB-like"/>
    <property type="match status" value="1"/>
</dbReference>
<evidence type="ECO:0000313" key="5">
    <source>
        <dbReference type="Proteomes" id="UP000005273"/>
    </source>
</evidence>
<comment type="similarity">
    <text evidence="2">Belongs to the tRNA methyltransferase O family.</text>
</comment>
<dbReference type="InterPro" id="IPR040372">
    <property type="entry name" value="YaeB-like"/>
</dbReference>
<reference evidence="5" key="1">
    <citation type="submission" date="2012-09" db="EMBL/GenBank/DDBJ databases">
        <authorList>
            <person name="Weinstock G."/>
            <person name="Sodergren E."/>
            <person name="Clifton S."/>
            <person name="Fulton L."/>
            <person name="Fulton B."/>
            <person name="Courtney L."/>
            <person name="Fronick C."/>
            <person name="Harrison M."/>
            <person name="Strong C."/>
            <person name="Farmer C."/>
            <person name="Delehaunty K."/>
            <person name="Markovic C."/>
            <person name="Hall O."/>
            <person name="Minx P."/>
            <person name="Tomlinson C."/>
            <person name="Mitreva M."/>
            <person name="Nelson J."/>
            <person name="Hou S."/>
            <person name="Wollam A."/>
            <person name="Pepin K.H."/>
            <person name="Johnson M."/>
            <person name="Bhonagiri V."/>
            <person name="Nash W.E."/>
            <person name="Suruliraj S."/>
            <person name="Warren W."/>
            <person name="Chinwalla A."/>
            <person name="Mardis E.R."/>
            <person name="Wilson R.K."/>
        </authorList>
    </citation>
    <scope>NUCLEOTIDE SEQUENCE [LARGE SCALE GENOMIC DNA]</scope>
    <source>
        <strain evidence="5">OS1</strain>
    </source>
</reference>
<dbReference type="InterPro" id="IPR036414">
    <property type="entry name" value="YaeB_N_sf"/>
</dbReference>
<keyword evidence="4" id="KW-0489">Methyltransferase</keyword>
<evidence type="ECO:0000259" key="3">
    <source>
        <dbReference type="PROSITE" id="PS51668"/>
    </source>
</evidence>
<dbReference type="InterPro" id="IPR023370">
    <property type="entry name" value="TrmO-like_N"/>
</dbReference>
<dbReference type="EMBL" id="ACJX03000001">
    <property type="protein sequence ID" value="KRT35423.1"/>
    <property type="molecule type" value="Genomic_DNA"/>
</dbReference>
<dbReference type="InterPro" id="IPR036413">
    <property type="entry name" value="YaeB-like_sf"/>
</dbReference>
<dbReference type="eggNOG" id="COG1720">
    <property type="taxonomic scope" value="Bacteria"/>
</dbReference>
<gene>
    <name evidence="4" type="ORF">HMPREF1705_02650</name>
</gene>
<dbReference type="NCBIfam" id="TIGR00104">
    <property type="entry name" value="tRNA_TsaA"/>
    <property type="match status" value="1"/>
</dbReference>
<dbReference type="STRING" id="592015.HMPREF1705_02650"/>
<dbReference type="GO" id="GO:0008168">
    <property type="term" value="F:methyltransferase activity"/>
    <property type="evidence" value="ECO:0007669"/>
    <property type="project" value="UniProtKB-KW"/>
</dbReference>
<organism evidence="4 5">
    <name type="scientific">Acetomicrobium hydrogeniformans ATCC BAA-1850</name>
    <dbReference type="NCBI Taxonomy" id="592015"/>
    <lineage>
        <taxon>Bacteria</taxon>
        <taxon>Thermotogati</taxon>
        <taxon>Synergistota</taxon>
        <taxon>Synergistia</taxon>
        <taxon>Synergistales</taxon>
        <taxon>Acetomicrobiaceae</taxon>
        <taxon>Acetomicrobium</taxon>
    </lineage>
</organism>
<dbReference type="OrthoDB" id="9804309at2"/>
<dbReference type="GO" id="GO:0032259">
    <property type="term" value="P:methylation"/>
    <property type="evidence" value="ECO:0007669"/>
    <property type="project" value="UniProtKB-KW"/>
</dbReference>
<name>A0A0T5XAM4_9BACT</name>